<dbReference type="InterPro" id="IPR010064">
    <property type="entry name" value="HK97-gp10_tail"/>
</dbReference>
<name>A0A1N7MRX3_9BACT</name>
<accession>A0A1N7MRX3</accession>
<organism evidence="1 2">
    <name type="scientific">Belliella pelovolcani</name>
    <dbReference type="NCBI Taxonomy" id="529505"/>
    <lineage>
        <taxon>Bacteria</taxon>
        <taxon>Pseudomonadati</taxon>
        <taxon>Bacteroidota</taxon>
        <taxon>Cytophagia</taxon>
        <taxon>Cytophagales</taxon>
        <taxon>Cyclobacteriaceae</taxon>
        <taxon>Belliella</taxon>
    </lineage>
</organism>
<dbReference type="Proteomes" id="UP000186026">
    <property type="component" value="Unassembled WGS sequence"/>
</dbReference>
<dbReference type="STRING" id="529505.SAMN05421761_10759"/>
<dbReference type="Pfam" id="PF04883">
    <property type="entry name" value="HK97-gp10_like"/>
    <property type="match status" value="1"/>
</dbReference>
<dbReference type="EMBL" id="FTOP01000007">
    <property type="protein sequence ID" value="SIS88589.1"/>
    <property type="molecule type" value="Genomic_DNA"/>
</dbReference>
<proteinExistence type="predicted"/>
<reference evidence="2" key="1">
    <citation type="submission" date="2017-01" db="EMBL/GenBank/DDBJ databases">
        <authorList>
            <person name="Varghese N."/>
            <person name="Submissions S."/>
        </authorList>
    </citation>
    <scope>NUCLEOTIDE SEQUENCE [LARGE SCALE GENOMIC DNA]</scope>
    <source>
        <strain evidence="2">DSM 46698</strain>
    </source>
</reference>
<dbReference type="AlphaFoldDB" id="A0A1N7MRX3"/>
<dbReference type="RefSeq" id="WP_076500915.1">
    <property type="nucleotide sequence ID" value="NZ_FTOP01000007.1"/>
</dbReference>
<dbReference type="NCBIfam" id="TIGR01725">
    <property type="entry name" value="phge_HK97_gp10"/>
    <property type="match status" value="1"/>
</dbReference>
<evidence type="ECO:0000313" key="2">
    <source>
        <dbReference type="Proteomes" id="UP000186026"/>
    </source>
</evidence>
<protein>
    <submittedName>
        <fullName evidence="1">Phage protein, HK97 gp10 family</fullName>
    </submittedName>
</protein>
<sequence>MKFKFDLDAQKLLKKLRKLPEDTQNKVIKKAVRKGANEVKKEARKEAPRDTGYMKKSITVRNARKSSRLGQFIMIVNVKSPAHHLIELGTNDRVPTKKTKLKFESSGGKIIYVKSVKGVKANPFLGRAYQNTSSKVMKTFQDELKNFLNKV</sequence>
<keyword evidence="2" id="KW-1185">Reference proteome</keyword>
<evidence type="ECO:0000313" key="1">
    <source>
        <dbReference type="EMBL" id="SIS88589.1"/>
    </source>
</evidence>
<dbReference type="OrthoDB" id="1007148at2"/>
<gene>
    <name evidence="1" type="ORF">SAMN05421761_10759</name>
</gene>